<gene>
    <name evidence="2" type="ORF">AVDCRST_MAG02-3452</name>
</gene>
<accession>A0A6J4RAJ2</accession>
<evidence type="ECO:0000256" key="1">
    <source>
        <dbReference type="SAM" id="MobiDB-lite"/>
    </source>
</evidence>
<name>A0A6J4RAJ2_9ACTN</name>
<dbReference type="AlphaFoldDB" id="A0A6J4RAJ2"/>
<sequence length="60" mass="6379">MDQPGPASSRATDRGTSALPSTNRTGPEGPRYVTHFSPPGFASVTNSSTMLSFGRFFFVP</sequence>
<feature type="compositionally biased region" description="Polar residues" evidence="1">
    <location>
        <begin position="14"/>
        <end position="25"/>
    </location>
</feature>
<protein>
    <submittedName>
        <fullName evidence="2">Uncharacterized protein</fullName>
    </submittedName>
</protein>
<evidence type="ECO:0000313" key="2">
    <source>
        <dbReference type="EMBL" id="CAA9468772.1"/>
    </source>
</evidence>
<dbReference type="EMBL" id="CADCVH010000101">
    <property type="protein sequence ID" value="CAA9468772.1"/>
    <property type="molecule type" value="Genomic_DNA"/>
</dbReference>
<proteinExistence type="predicted"/>
<organism evidence="2">
    <name type="scientific">uncultured Rubrobacteraceae bacterium</name>
    <dbReference type="NCBI Taxonomy" id="349277"/>
    <lineage>
        <taxon>Bacteria</taxon>
        <taxon>Bacillati</taxon>
        <taxon>Actinomycetota</taxon>
        <taxon>Rubrobacteria</taxon>
        <taxon>Rubrobacterales</taxon>
        <taxon>Rubrobacteraceae</taxon>
        <taxon>environmental samples</taxon>
    </lineage>
</organism>
<feature type="region of interest" description="Disordered" evidence="1">
    <location>
        <begin position="1"/>
        <end position="34"/>
    </location>
</feature>
<reference evidence="2" key="1">
    <citation type="submission" date="2020-02" db="EMBL/GenBank/DDBJ databases">
        <authorList>
            <person name="Meier V. D."/>
        </authorList>
    </citation>
    <scope>NUCLEOTIDE SEQUENCE</scope>
    <source>
        <strain evidence="2">AVDCRST_MAG02</strain>
    </source>
</reference>